<keyword evidence="3" id="KW-1003">Cell membrane</keyword>
<evidence type="ECO:0000256" key="5">
    <source>
        <dbReference type="ARBA" id="ARBA00022779"/>
    </source>
</evidence>
<dbReference type="Gene3D" id="2.30.330.10">
    <property type="entry name" value="SpoA-like"/>
    <property type="match status" value="1"/>
</dbReference>
<dbReference type="PANTHER" id="PTHR43484">
    <property type="match status" value="1"/>
</dbReference>
<dbReference type="Pfam" id="PF01052">
    <property type="entry name" value="FliMN_C"/>
    <property type="match status" value="1"/>
</dbReference>
<keyword evidence="8" id="KW-0282">Flagellum</keyword>
<dbReference type="InterPro" id="IPR051469">
    <property type="entry name" value="FliN/MopA/SpaO"/>
</dbReference>
<keyword evidence="9" id="KW-1185">Reference proteome</keyword>
<keyword evidence="8" id="KW-0966">Cell projection</keyword>
<dbReference type="InterPro" id="IPR012826">
    <property type="entry name" value="FliN"/>
</dbReference>
<keyword evidence="8" id="KW-0969">Cilium</keyword>
<keyword evidence="6" id="KW-0472">Membrane</keyword>
<dbReference type="SUPFAM" id="SSF101801">
    <property type="entry name" value="Surface presentation of antigens (SPOA)"/>
    <property type="match status" value="1"/>
</dbReference>
<protein>
    <submittedName>
        <fullName evidence="8">Flagellar motor switch protein FliN/FliY</fullName>
    </submittedName>
</protein>
<dbReference type="RefSeq" id="WP_307399843.1">
    <property type="nucleotide sequence ID" value="NZ_JAUSUX010000004.1"/>
</dbReference>
<evidence type="ECO:0000313" key="8">
    <source>
        <dbReference type="EMBL" id="MDQ0285583.1"/>
    </source>
</evidence>
<evidence type="ECO:0000313" key="9">
    <source>
        <dbReference type="Proteomes" id="UP001225644"/>
    </source>
</evidence>
<comment type="caution">
    <text evidence="8">The sequence shown here is derived from an EMBL/GenBank/DDBJ whole genome shotgun (WGS) entry which is preliminary data.</text>
</comment>
<evidence type="ECO:0000256" key="6">
    <source>
        <dbReference type="ARBA" id="ARBA00023136"/>
    </source>
</evidence>
<evidence type="ECO:0000256" key="2">
    <source>
        <dbReference type="ARBA" id="ARBA00009226"/>
    </source>
</evidence>
<dbReference type="EMBL" id="JAUSUX010000004">
    <property type="protein sequence ID" value="MDQ0285583.1"/>
    <property type="molecule type" value="Genomic_DNA"/>
</dbReference>
<accession>A0ABU0AYN4</accession>
<dbReference type="InterPro" id="IPR001172">
    <property type="entry name" value="FliN_T3SS_HrcQb"/>
</dbReference>
<evidence type="ECO:0000256" key="4">
    <source>
        <dbReference type="ARBA" id="ARBA00022500"/>
    </source>
</evidence>
<evidence type="ECO:0000256" key="1">
    <source>
        <dbReference type="ARBA" id="ARBA00004413"/>
    </source>
</evidence>
<dbReference type="Proteomes" id="UP001225644">
    <property type="component" value="Unassembled WGS sequence"/>
</dbReference>
<dbReference type="InterPro" id="IPR001543">
    <property type="entry name" value="FliN-like_C"/>
</dbReference>
<dbReference type="PRINTS" id="PR00956">
    <property type="entry name" value="FLGMOTORFLIN"/>
</dbReference>
<proteinExistence type="inferred from homology"/>
<keyword evidence="5" id="KW-0283">Flagellar rotation</keyword>
<evidence type="ECO:0000259" key="7">
    <source>
        <dbReference type="Pfam" id="PF01052"/>
    </source>
</evidence>
<comment type="subcellular location">
    <subcellularLocation>
        <location evidence="1">Cell membrane</location>
        <topology evidence="1">Peripheral membrane protein</topology>
        <orientation evidence="1">Cytoplasmic side</orientation>
    </subcellularLocation>
</comment>
<dbReference type="InterPro" id="IPR036429">
    <property type="entry name" value="SpoA-like_sf"/>
</dbReference>
<evidence type="ECO:0000256" key="3">
    <source>
        <dbReference type="ARBA" id="ARBA00022475"/>
    </source>
</evidence>
<reference evidence="8 9" key="1">
    <citation type="submission" date="2023-07" db="EMBL/GenBank/DDBJ databases">
        <title>Genomic Encyclopedia of Type Strains, Phase IV (KMG-IV): sequencing the most valuable type-strain genomes for metagenomic binning, comparative biology and taxonomic classification.</title>
        <authorList>
            <person name="Goeker M."/>
        </authorList>
    </citation>
    <scope>NUCLEOTIDE SEQUENCE [LARGE SCALE GENOMIC DNA]</scope>
    <source>
        <strain evidence="8 9">DSM 12396</strain>
    </source>
</reference>
<gene>
    <name evidence="8" type="ORF">J2Z49_000687</name>
</gene>
<comment type="similarity">
    <text evidence="2">Belongs to the FliN/MopA/SpaO family.</text>
</comment>
<feature type="domain" description="Flagellar motor switch protein FliN-like C-terminal" evidence="7">
    <location>
        <begin position="45"/>
        <end position="113"/>
    </location>
</feature>
<keyword evidence="4" id="KW-0145">Chemotaxis</keyword>
<sequence>MITEDEIKDMIERMEGRQPTVKKVSFPPLTAPAGADRLKIPLDYLTDVTVTITVELGNTTMKVRDILRLSEGSVVELDRPAGDTAEVLINDQPFARGEVVVLGGNFGVRIESIHEIRKTRPGGEKQ</sequence>
<organism evidence="8 9">
    <name type="scientific">Desulfofundulus luciae</name>
    <dbReference type="NCBI Taxonomy" id="74702"/>
    <lineage>
        <taxon>Bacteria</taxon>
        <taxon>Bacillati</taxon>
        <taxon>Bacillota</taxon>
        <taxon>Clostridia</taxon>
        <taxon>Eubacteriales</taxon>
        <taxon>Peptococcaceae</taxon>
        <taxon>Desulfofundulus</taxon>
    </lineage>
</organism>
<name>A0ABU0AYN4_9FIRM</name>
<dbReference type="PANTHER" id="PTHR43484:SF1">
    <property type="entry name" value="FLAGELLAR MOTOR SWITCH PROTEIN FLIN"/>
    <property type="match status" value="1"/>
</dbReference>
<dbReference type="NCBIfam" id="TIGR02480">
    <property type="entry name" value="fliN"/>
    <property type="match status" value="1"/>
</dbReference>